<feature type="compositionally biased region" description="Basic and acidic residues" evidence="1">
    <location>
        <begin position="61"/>
        <end position="80"/>
    </location>
</feature>
<organism evidence="2 3">
    <name type="scientific">Trifolium medium</name>
    <dbReference type="NCBI Taxonomy" id="97028"/>
    <lineage>
        <taxon>Eukaryota</taxon>
        <taxon>Viridiplantae</taxon>
        <taxon>Streptophyta</taxon>
        <taxon>Embryophyta</taxon>
        <taxon>Tracheophyta</taxon>
        <taxon>Spermatophyta</taxon>
        <taxon>Magnoliopsida</taxon>
        <taxon>eudicotyledons</taxon>
        <taxon>Gunneridae</taxon>
        <taxon>Pentapetalae</taxon>
        <taxon>rosids</taxon>
        <taxon>fabids</taxon>
        <taxon>Fabales</taxon>
        <taxon>Fabaceae</taxon>
        <taxon>Papilionoideae</taxon>
        <taxon>50 kb inversion clade</taxon>
        <taxon>NPAAA clade</taxon>
        <taxon>Hologalegina</taxon>
        <taxon>IRL clade</taxon>
        <taxon>Trifolieae</taxon>
        <taxon>Trifolium</taxon>
    </lineage>
</organism>
<comment type="caution">
    <text evidence="2">The sequence shown here is derived from an EMBL/GenBank/DDBJ whole genome shotgun (WGS) entry which is preliminary data.</text>
</comment>
<feature type="compositionally biased region" description="Basic and acidic residues" evidence="1">
    <location>
        <begin position="99"/>
        <end position="127"/>
    </location>
</feature>
<dbReference type="Proteomes" id="UP000265520">
    <property type="component" value="Unassembled WGS sequence"/>
</dbReference>
<dbReference type="AlphaFoldDB" id="A0A392MKV7"/>
<evidence type="ECO:0000256" key="1">
    <source>
        <dbReference type="SAM" id="MobiDB-lite"/>
    </source>
</evidence>
<proteinExistence type="predicted"/>
<gene>
    <name evidence="2" type="ORF">A2U01_0008704</name>
</gene>
<name>A0A392MKV7_9FABA</name>
<feature type="compositionally biased region" description="Polar residues" evidence="1">
    <location>
        <begin position="133"/>
        <end position="152"/>
    </location>
</feature>
<feature type="region of interest" description="Disordered" evidence="1">
    <location>
        <begin position="33"/>
        <end position="152"/>
    </location>
</feature>
<feature type="non-terminal residue" evidence="2">
    <location>
        <position position="1"/>
    </location>
</feature>
<accession>A0A392MKV7</accession>
<evidence type="ECO:0000313" key="3">
    <source>
        <dbReference type="Proteomes" id="UP000265520"/>
    </source>
</evidence>
<reference evidence="2 3" key="1">
    <citation type="journal article" date="2018" name="Front. Plant Sci.">
        <title>Red Clover (Trifolium pratense) and Zigzag Clover (T. medium) - A Picture of Genomic Similarities and Differences.</title>
        <authorList>
            <person name="Dluhosova J."/>
            <person name="Istvanek J."/>
            <person name="Nedelnik J."/>
            <person name="Repkova J."/>
        </authorList>
    </citation>
    <scope>NUCLEOTIDE SEQUENCE [LARGE SCALE GENOMIC DNA]</scope>
    <source>
        <strain evidence="3">cv. 10/8</strain>
        <tissue evidence="2">Leaf</tissue>
    </source>
</reference>
<sequence length="152" mass="16880">DRLVHLPDCSQYPTISETDSEEVILNFLQSIKDTGVTVPRNKVPPAPSCDPHGARQKRKKTTSEGEPAKEAKKARVEKKSSGGIKIGTFETRTKKKHEKNAGKDDSETESDERPLDERLKQRTKAETAKAFQKQFSKGKSTESIIDNSSEAP</sequence>
<evidence type="ECO:0000313" key="2">
    <source>
        <dbReference type="EMBL" id="MCH87823.1"/>
    </source>
</evidence>
<dbReference type="EMBL" id="LXQA010012973">
    <property type="protein sequence ID" value="MCH87823.1"/>
    <property type="molecule type" value="Genomic_DNA"/>
</dbReference>
<protein>
    <submittedName>
        <fullName evidence="2">Uncharacterized protein</fullName>
    </submittedName>
</protein>
<keyword evidence="3" id="KW-1185">Reference proteome</keyword>